<evidence type="ECO:0000256" key="2">
    <source>
        <dbReference type="ARBA" id="ARBA00023157"/>
    </source>
</evidence>
<dbReference type="OrthoDB" id="3225429at2759"/>
<keyword evidence="5" id="KW-1185">Reference proteome</keyword>
<dbReference type="AlphaFoldDB" id="A0A517L9R6"/>
<gene>
    <name evidence="4" type="ORF">FKW77_008324</name>
</gene>
<sequence length="257" mass="27286">MKTTSILLLASAIGANAIPQDLPVLPNFPRLQGPGCPPLPAGVEFRPTVEMRPQDIPTGCSAFEVLVARGTSEPNYKEGNGKFGVVVGDPLIGNLTKKFPTARGYPVQYPADMNIIPGIRAGTTDVLNRLESQSKACPDQKFALVGYSQGASLMHNAAPQIPEETQKKIVALVMYGDPTLRNGGAAGVNSKFPPALEKVLLENCAEGDMICDKGDCFEPHLQYIRQPWVDRSVEFLVKAFEGGPVPAGTGAVGLESG</sequence>
<keyword evidence="1" id="KW-0378">Hydrolase</keyword>
<dbReference type="SUPFAM" id="SSF53474">
    <property type="entry name" value="alpha/beta-Hydrolases"/>
    <property type="match status" value="1"/>
</dbReference>
<dbReference type="Proteomes" id="UP000316270">
    <property type="component" value="Chromosome 7"/>
</dbReference>
<keyword evidence="2" id="KW-1015">Disulfide bond</keyword>
<feature type="chain" id="PRO_5021901649" description="Cutinase" evidence="3">
    <location>
        <begin position="18"/>
        <end position="257"/>
    </location>
</feature>
<dbReference type="PANTHER" id="PTHR33630:SF9">
    <property type="entry name" value="CUTINASE 4"/>
    <property type="match status" value="1"/>
</dbReference>
<dbReference type="EMBL" id="CP042191">
    <property type="protein sequence ID" value="QDS72370.1"/>
    <property type="molecule type" value="Genomic_DNA"/>
</dbReference>
<name>A0A517L9R6_9PEZI</name>
<proteinExistence type="predicted"/>
<dbReference type="SMART" id="SM01110">
    <property type="entry name" value="Cutinase"/>
    <property type="match status" value="1"/>
</dbReference>
<dbReference type="Gene3D" id="3.40.50.1820">
    <property type="entry name" value="alpha/beta hydrolase"/>
    <property type="match status" value="1"/>
</dbReference>
<feature type="signal peptide" evidence="3">
    <location>
        <begin position="1"/>
        <end position="17"/>
    </location>
</feature>
<dbReference type="InterPro" id="IPR000675">
    <property type="entry name" value="Cutinase/axe"/>
</dbReference>
<accession>A0A517L9R6</accession>
<dbReference type="GO" id="GO:0052689">
    <property type="term" value="F:carboxylic ester hydrolase activity"/>
    <property type="evidence" value="ECO:0007669"/>
    <property type="project" value="UniProtKB-ARBA"/>
</dbReference>
<organism evidence="4 5">
    <name type="scientific">Venturia effusa</name>
    <dbReference type="NCBI Taxonomy" id="50376"/>
    <lineage>
        <taxon>Eukaryota</taxon>
        <taxon>Fungi</taxon>
        <taxon>Dikarya</taxon>
        <taxon>Ascomycota</taxon>
        <taxon>Pezizomycotina</taxon>
        <taxon>Dothideomycetes</taxon>
        <taxon>Pleosporomycetidae</taxon>
        <taxon>Venturiales</taxon>
        <taxon>Venturiaceae</taxon>
        <taxon>Venturia</taxon>
    </lineage>
</organism>
<evidence type="ECO:0000256" key="1">
    <source>
        <dbReference type="ARBA" id="ARBA00022801"/>
    </source>
</evidence>
<dbReference type="STRING" id="50376.A0A517L9R6"/>
<keyword evidence="3" id="KW-0732">Signal</keyword>
<dbReference type="Pfam" id="PF01083">
    <property type="entry name" value="Cutinase"/>
    <property type="match status" value="1"/>
</dbReference>
<reference evidence="4 5" key="1">
    <citation type="submission" date="2019-07" db="EMBL/GenBank/DDBJ databases">
        <title>Finished genome of Venturia effusa.</title>
        <authorList>
            <person name="Young C.A."/>
            <person name="Cox M.P."/>
            <person name="Ganley A.R.D."/>
            <person name="David W.J."/>
        </authorList>
    </citation>
    <scope>NUCLEOTIDE SEQUENCE [LARGE SCALE GENOMIC DNA]</scope>
    <source>
        <strain evidence="5">albino</strain>
    </source>
</reference>
<evidence type="ECO:0000256" key="3">
    <source>
        <dbReference type="SAM" id="SignalP"/>
    </source>
</evidence>
<dbReference type="InterPro" id="IPR029058">
    <property type="entry name" value="AB_hydrolase_fold"/>
</dbReference>
<protein>
    <recommendedName>
        <fullName evidence="6">Cutinase</fullName>
    </recommendedName>
</protein>
<evidence type="ECO:0000313" key="4">
    <source>
        <dbReference type="EMBL" id="QDS72370.1"/>
    </source>
</evidence>
<evidence type="ECO:0000313" key="5">
    <source>
        <dbReference type="Proteomes" id="UP000316270"/>
    </source>
</evidence>
<dbReference type="PANTHER" id="PTHR33630">
    <property type="entry name" value="CUTINASE RV1984C-RELATED-RELATED"/>
    <property type="match status" value="1"/>
</dbReference>
<evidence type="ECO:0008006" key="6">
    <source>
        <dbReference type="Google" id="ProtNLM"/>
    </source>
</evidence>